<organism evidence="1 2">
    <name type="scientific">Sphaerobolus stellatus (strain SS14)</name>
    <dbReference type="NCBI Taxonomy" id="990650"/>
    <lineage>
        <taxon>Eukaryota</taxon>
        <taxon>Fungi</taxon>
        <taxon>Dikarya</taxon>
        <taxon>Basidiomycota</taxon>
        <taxon>Agaricomycotina</taxon>
        <taxon>Agaricomycetes</taxon>
        <taxon>Phallomycetidae</taxon>
        <taxon>Geastrales</taxon>
        <taxon>Sphaerobolaceae</taxon>
        <taxon>Sphaerobolus</taxon>
    </lineage>
</organism>
<dbReference type="EMBL" id="KN837189">
    <property type="protein sequence ID" value="KIJ35434.1"/>
    <property type="molecule type" value="Genomic_DNA"/>
</dbReference>
<accession>A0A0C9UKR7</accession>
<protein>
    <submittedName>
        <fullName evidence="1">Uncharacterized protein</fullName>
    </submittedName>
</protein>
<proteinExistence type="predicted"/>
<sequence length="410" mass="46878">MQPMENRAMGRAPKSTCLDCEHLSSKTRGEKLGHNPAHTPVRGEEVGLARWYHSIRYTATFPFRLFTSAFTSSAQHAESVGMASVFNALSSQCPNLQEAEIYYGSRERSGYSKPRDECGFAELHNLTKVSIHIIWDVIRTQNFSLAIMDLLISECDGLQDLHMEGSPTDSLQLFGFLDDTYWGRLGNFTAKNVQFFTDDVTDIGRWNIFAGFVHRDAYMERIYFSHTDIVFLKQIENTGTLQNLHSIQVTSSLNKDLTPYRLFKMLPRAAVDNLWHFHGPIDEKTLPLLAQFHSLRSCIPIMKYTLLPQLTLALPFLERLSVHVEWNERYRGDNFNHLLLTHIDSLMTMGSLMHLAGFMASISLKFADGMRILRRLASLRRLRYIQAKTIAEGGWVTINWNAEGNFAAFR</sequence>
<dbReference type="HOGENOM" id="CLU_055866_0_0_1"/>
<gene>
    <name evidence="1" type="ORF">M422DRAFT_51520</name>
</gene>
<evidence type="ECO:0000313" key="1">
    <source>
        <dbReference type="EMBL" id="KIJ35434.1"/>
    </source>
</evidence>
<reference evidence="1 2" key="1">
    <citation type="submission" date="2014-06" db="EMBL/GenBank/DDBJ databases">
        <title>Evolutionary Origins and Diversification of the Mycorrhizal Mutualists.</title>
        <authorList>
            <consortium name="DOE Joint Genome Institute"/>
            <consortium name="Mycorrhizal Genomics Consortium"/>
            <person name="Kohler A."/>
            <person name="Kuo A."/>
            <person name="Nagy L.G."/>
            <person name="Floudas D."/>
            <person name="Copeland A."/>
            <person name="Barry K.W."/>
            <person name="Cichocki N."/>
            <person name="Veneault-Fourrey C."/>
            <person name="LaButti K."/>
            <person name="Lindquist E.A."/>
            <person name="Lipzen A."/>
            <person name="Lundell T."/>
            <person name="Morin E."/>
            <person name="Murat C."/>
            <person name="Riley R."/>
            <person name="Ohm R."/>
            <person name="Sun H."/>
            <person name="Tunlid A."/>
            <person name="Henrissat B."/>
            <person name="Grigoriev I.V."/>
            <person name="Hibbett D.S."/>
            <person name="Martin F."/>
        </authorList>
    </citation>
    <scope>NUCLEOTIDE SEQUENCE [LARGE SCALE GENOMIC DNA]</scope>
    <source>
        <strain evidence="1 2">SS14</strain>
    </source>
</reference>
<name>A0A0C9UKR7_SPHS4</name>
<keyword evidence="2" id="KW-1185">Reference proteome</keyword>
<evidence type="ECO:0000313" key="2">
    <source>
        <dbReference type="Proteomes" id="UP000054279"/>
    </source>
</evidence>
<dbReference type="Proteomes" id="UP000054279">
    <property type="component" value="Unassembled WGS sequence"/>
</dbReference>
<dbReference type="AlphaFoldDB" id="A0A0C9UKR7"/>